<sequence>MRLFIIVGCIIGVITFSGCGEKKPKPSGAFVSTQCKMVCNNTQCDQVCTQVRGTLK</sequence>
<evidence type="ECO:0000313" key="2">
    <source>
        <dbReference type="Proteomes" id="UP001562457"/>
    </source>
</evidence>
<organism evidence="1 2">
    <name type="scientific">Helicobacter trogontum</name>
    <dbReference type="NCBI Taxonomy" id="50960"/>
    <lineage>
        <taxon>Bacteria</taxon>
        <taxon>Pseudomonadati</taxon>
        <taxon>Campylobacterota</taxon>
        <taxon>Epsilonproteobacteria</taxon>
        <taxon>Campylobacterales</taxon>
        <taxon>Helicobacteraceae</taxon>
        <taxon>Helicobacter</taxon>
    </lineage>
</organism>
<dbReference type="RefSeq" id="WP_194147200.1">
    <property type="nucleotide sequence ID" value="NZ_BAAFHN010000001.1"/>
</dbReference>
<gene>
    <name evidence="1" type="ORF">NHP164001_00900</name>
</gene>
<dbReference type="EMBL" id="BAAFHN010000001">
    <property type="protein sequence ID" value="GAB0172077.1"/>
    <property type="molecule type" value="Genomic_DNA"/>
</dbReference>
<comment type="caution">
    <text evidence="1">The sequence shown here is derived from an EMBL/GenBank/DDBJ whole genome shotgun (WGS) entry which is preliminary data.</text>
</comment>
<accession>A0ABQ0D154</accession>
<name>A0ABQ0D154_9HELI</name>
<proteinExistence type="predicted"/>
<evidence type="ECO:0008006" key="3">
    <source>
        <dbReference type="Google" id="ProtNLM"/>
    </source>
</evidence>
<reference evidence="1 2" key="1">
    <citation type="submission" date="2024-06" db="EMBL/GenBank/DDBJ databases">
        <title>Draft genome sequence of Helicobacter trogontum NHP16-4001.</title>
        <authorList>
            <person name="Rimbara E."/>
            <person name="Suzuki M."/>
        </authorList>
    </citation>
    <scope>NUCLEOTIDE SEQUENCE [LARGE SCALE GENOMIC DNA]</scope>
    <source>
        <strain evidence="1 2">NHP16-4001</strain>
    </source>
</reference>
<keyword evidence="2" id="KW-1185">Reference proteome</keyword>
<protein>
    <recommendedName>
        <fullName evidence="3">Lipoprotein</fullName>
    </recommendedName>
</protein>
<dbReference type="Proteomes" id="UP001562457">
    <property type="component" value="Unassembled WGS sequence"/>
</dbReference>
<evidence type="ECO:0000313" key="1">
    <source>
        <dbReference type="EMBL" id="GAB0172077.1"/>
    </source>
</evidence>
<dbReference type="PROSITE" id="PS51257">
    <property type="entry name" value="PROKAR_LIPOPROTEIN"/>
    <property type="match status" value="1"/>
</dbReference>